<organism evidence="1 2">
    <name type="scientific">Mycobacterium intracellulare subsp. chimaera</name>
    <dbReference type="NCBI Taxonomy" id="222805"/>
    <lineage>
        <taxon>Bacteria</taxon>
        <taxon>Bacillati</taxon>
        <taxon>Actinomycetota</taxon>
        <taxon>Actinomycetes</taxon>
        <taxon>Mycobacteriales</taxon>
        <taxon>Mycobacteriaceae</taxon>
        <taxon>Mycobacterium</taxon>
        <taxon>Mycobacterium avium complex (MAC)</taxon>
    </lineage>
</organism>
<keyword evidence="1" id="KW-0614">Plasmid</keyword>
<gene>
    <name evidence="1" type="ORF">MYCOZU2_06046</name>
</gene>
<accession>A0A7U5MRH6</accession>
<evidence type="ECO:0000313" key="2">
    <source>
        <dbReference type="Proteomes" id="UP000198286"/>
    </source>
</evidence>
<evidence type="ECO:0000313" key="1">
    <source>
        <dbReference type="EMBL" id="ASL18391.1"/>
    </source>
</evidence>
<dbReference type="Proteomes" id="UP000198286">
    <property type="component" value="Plasmid unnamed 2"/>
</dbReference>
<dbReference type="AlphaFoldDB" id="A0A7U5MRH6"/>
<geneLocation type="plasmid" evidence="1 2">
    <name>unnamed 2</name>
</geneLocation>
<protein>
    <submittedName>
        <fullName evidence="1">Uncharacterized protein</fullName>
    </submittedName>
</protein>
<proteinExistence type="predicted"/>
<name>A0A7U5MRH6_MYCIT</name>
<dbReference type="EMBL" id="CP015269">
    <property type="protein sequence ID" value="ASL18391.1"/>
    <property type="molecule type" value="Genomic_DNA"/>
</dbReference>
<sequence length="96" mass="10339">MSDIVQYRPGALDAAEASLTATLNSMKQAGDDEMRSMTQFVNESSGQFTQALESEKAKITQIQTDAAQVVNQIITSVGEAKMQNAARDLRSANSIL</sequence>
<reference evidence="1 2" key="1">
    <citation type="journal article" date="2017" name="Lancet Infect. Dis.">
        <title>Global outbreak of severe Mycobacterium chimaera disease after cardiac surgery: a molecular epidemiological study.</title>
        <authorList>
            <person name="van Ingen J."/>
            <person name="Kohl T."/>
            <person name="Kranzer K."/>
            <person name="Hasse B."/>
            <person name="Keller P."/>
            <person name="Szafranska A."/>
            <person name="Hillemann D."/>
            <person name="Chand M."/>
            <person name="Schreiber P."/>
            <person name="Sommerstein R."/>
            <person name="Berger C."/>
            <person name="Genoni M."/>
            <person name="Ruegg C."/>
            <person name="Troillet N."/>
            <person name="Widmer A.F."/>
            <person name="Becker S.L."/>
            <person name="Herrmann M."/>
            <person name="Eckmanns T."/>
            <person name="Haller S."/>
            <person name="Hoeller C."/>
            <person name="Debast S.B."/>
            <person name="Wolfhagen M.J."/>
            <person name="Hopman J."/>
            <person name="Kluytmans J."/>
            <person name="Langelaar M."/>
            <person name="Notermans D.W."/>
            <person name="ten Oever J."/>
            <person name="van den Barselaar P."/>
            <person name="Vonk A.B.A."/>
            <person name="Vos M.C."/>
            <person name="Ahmed N."/>
            <person name="Brown T."/>
            <person name="Crook D."/>
            <person name="Lamagni T."/>
            <person name="Phin N."/>
            <person name="Smith E.G."/>
            <person name="Zambon M."/>
            <person name="Serr A."/>
            <person name="Goetting T."/>
            <person name="Ebner W."/>
            <person name="Thuermer A."/>
            <person name="Utpatel C."/>
            <person name="Sproer C."/>
            <person name="Bunk B."/>
            <person name="Nubel U."/>
            <person name="Bloemberg G."/>
            <person name="Bottger E."/>
            <person name="Niemann S."/>
            <person name="Wagner D."/>
            <person name="Sax H."/>
        </authorList>
    </citation>
    <scope>NUCLEOTIDE SEQUENCE [LARGE SCALE GENOMIC DNA]</scope>
    <source>
        <strain evidence="1 2">ZUERICH-2</strain>
        <plasmid evidence="1 2">unnamed 2</plasmid>
    </source>
</reference>